<dbReference type="EMBL" id="CM016557">
    <property type="protein sequence ID" value="TKW10777.1"/>
    <property type="molecule type" value="Genomic_DNA"/>
</dbReference>
<gene>
    <name evidence="2" type="ORF">SEVIR_6G189450v2</name>
</gene>
<accession>A0A4U6UJN6</accession>
<dbReference type="Gramene" id="TKW10777">
    <property type="protein sequence ID" value="TKW10777"/>
    <property type="gene ID" value="SEVIR_6G189450v2"/>
</dbReference>
<organism evidence="2 3">
    <name type="scientific">Setaria viridis</name>
    <name type="common">Green bristlegrass</name>
    <name type="synonym">Setaria italica subsp. viridis</name>
    <dbReference type="NCBI Taxonomy" id="4556"/>
    <lineage>
        <taxon>Eukaryota</taxon>
        <taxon>Viridiplantae</taxon>
        <taxon>Streptophyta</taxon>
        <taxon>Embryophyta</taxon>
        <taxon>Tracheophyta</taxon>
        <taxon>Spermatophyta</taxon>
        <taxon>Magnoliopsida</taxon>
        <taxon>Liliopsida</taxon>
        <taxon>Poales</taxon>
        <taxon>Poaceae</taxon>
        <taxon>PACMAD clade</taxon>
        <taxon>Panicoideae</taxon>
        <taxon>Panicodae</taxon>
        <taxon>Paniceae</taxon>
        <taxon>Cenchrinae</taxon>
        <taxon>Setaria</taxon>
    </lineage>
</organism>
<feature type="region of interest" description="Disordered" evidence="1">
    <location>
        <begin position="25"/>
        <end position="83"/>
    </location>
</feature>
<dbReference type="Proteomes" id="UP000298652">
    <property type="component" value="Chromosome 6"/>
</dbReference>
<sequence length="83" mass="8180">MLTASSTPANGCPPSTAALIPPFLIQSLSSPPPSSTARRTSCPARPARLPRHLASAAGPTIATTGPATALRPPPLSSADTGAP</sequence>
<dbReference type="AlphaFoldDB" id="A0A4U6UJN6"/>
<feature type="compositionally biased region" description="Low complexity" evidence="1">
    <location>
        <begin position="54"/>
        <end position="69"/>
    </location>
</feature>
<keyword evidence="3" id="KW-1185">Reference proteome</keyword>
<name>A0A4U6UJN6_SETVI</name>
<evidence type="ECO:0000313" key="3">
    <source>
        <dbReference type="Proteomes" id="UP000298652"/>
    </source>
</evidence>
<protein>
    <submittedName>
        <fullName evidence="2">Uncharacterized protein</fullName>
    </submittedName>
</protein>
<reference evidence="2" key="1">
    <citation type="submission" date="2019-03" db="EMBL/GenBank/DDBJ databases">
        <title>WGS assembly of Setaria viridis.</title>
        <authorList>
            <person name="Huang P."/>
            <person name="Jenkins J."/>
            <person name="Grimwood J."/>
            <person name="Barry K."/>
            <person name="Healey A."/>
            <person name="Mamidi S."/>
            <person name="Sreedasyam A."/>
            <person name="Shu S."/>
            <person name="Feldman M."/>
            <person name="Wu J."/>
            <person name="Yu Y."/>
            <person name="Chen C."/>
            <person name="Johnson J."/>
            <person name="Rokhsar D."/>
            <person name="Baxter I."/>
            <person name="Schmutz J."/>
            <person name="Brutnell T."/>
            <person name="Kellogg E."/>
        </authorList>
    </citation>
    <scope>NUCLEOTIDE SEQUENCE [LARGE SCALE GENOMIC DNA]</scope>
</reference>
<evidence type="ECO:0000313" key="2">
    <source>
        <dbReference type="EMBL" id="TKW10777.1"/>
    </source>
</evidence>
<proteinExistence type="predicted"/>
<evidence type="ECO:0000256" key="1">
    <source>
        <dbReference type="SAM" id="MobiDB-lite"/>
    </source>
</evidence>